<dbReference type="CDD" id="cd00130">
    <property type="entry name" value="PAS"/>
    <property type="match status" value="2"/>
</dbReference>
<evidence type="ECO:0000256" key="8">
    <source>
        <dbReference type="ARBA" id="ARBA00051114"/>
    </source>
</evidence>
<dbReference type="FunFam" id="3.30.70.270:FF:000001">
    <property type="entry name" value="Diguanylate cyclase domain protein"/>
    <property type="match status" value="1"/>
</dbReference>
<evidence type="ECO:0000259" key="9">
    <source>
        <dbReference type="PROSITE" id="PS50112"/>
    </source>
</evidence>
<dbReference type="InterPro" id="IPR000160">
    <property type="entry name" value="GGDEF_dom"/>
</dbReference>
<keyword evidence="15" id="KW-1185">Reference proteome</keyword>
<dbReference type="SUPFAM" id="SSF55785">
    <property type="entry name" value="PYP-like sensor domain (PAS domain)"/>
    <property type="match status" value="2"/>
</dbReference>
<evidence type="ECO:0000256" key="2">
    <source>
        <dbReference type="ARBA" id="ARBA00004370"/>
    </source>
</evidence>
<comment type="catalytic activity">
    <reaction evidence="8">
        <text>3',3'-c-di-GMP + H2O = 5'-phosphoguanylyl(3'-&gt;5')guanosine + H(+)</text>
        <dbReference type="Rhea" id="RHEA:24902"/>
        <dbReference type="ChEBI" id="CHEBI:15377"/>
        <dbReference type="ChEBI" id="CHEBI:15378"/>
        <dbReference type="ChEBI" id="CHEBI:58754"/>
        <dbReference type="ChEBI" id="CHEBI:58805"/>
        <dbReference type="EC" id="3.1.4.52"/>
    </reaction>
    <physiologicalReaction direction="left-to-right" evidence="8">
        <dbReference type="Rhea" id="RHEA:24903"/>
    </physiologicalReaction>
</comment>
<dbReference type="InterPro" id="IPR029787">
    <property type="entry name" value="Nucleotide_cyclase"/>
</dbReference>
<evidence type="ECO:0000313" key="15">
    <source>
        <dbReference type="Proteomes" id="UP000035062"/>
    </source>
</evidence>
<proteinExistence type="predicted"/>
<dbReference type="Gene3D" id="3.20.20.450">
    <property type="entry name" value="EAL domain"/>
    <property type="match status" value="1"/>
</dbReference>
<sequence>MVLLLSGAVSYSLLQHLSDQRQLQQQSQLNDQAQSYASAIQQELVRTATAAYAMAGWLRLQQGNLQQFEHFAAQIYPYYPHLKTLSAAPAGIIRAAYPAQTNQQMLGFDILQDPIQGPSAKRSLQSQLVYLTGPFQLRQGGVGIIGRLPVQLPDDTGSNHFWGLVSVTFELEALESIKQLAQLPARGIQYQVWLDETTEQSLIISSTASAFSALAEAKIQTGTVSWRLQLSAPAAANYSKVAYWQQFLAIIFNLLLAALSYFLLRTLNTKQQLKQQVAARTADLQTQLARHRSFIVASNTGSWEFDPELQQLSCSPEYFSMLGYQSQDLPATTPQNLAKVWADLLHPSDRQTASQAFADYLASPQQELYQNHFRMRHKDGHWVWILSRGRTIVTEQGKRLTVGTHIDISDRKESELKLQLLARLFEQSSEGLLITNSQQQVVMVNQAFCNISGYRPEEVVGKDPKLLSSGKHDKAFYQKMWQAIQQQGVWKGEIWNRRKDGTIYPEWLSISKIDGPEPGEIYYVGLFSDITQYKEDEAQIRFLAQYDALTSLPNRALLMDRTEQALAIAKAQQQALALLFIDVDRFKQINDSLGHQVGDQLLILIAQRLATLCRPEDTLCRLSSDEFVLLRPHTDGDQAAQLAEQILPLMLTPYQVTGQELVLSASIGIALYPEDGQHFHELYRHADIAMYRAKEKGRNTYCFFTSEMQRYHARHLLLENALRRAIDNNELSLVYQPQYSLQQQKLIGFEALLRWQHPELGFVSPGEFIPLAERSGLVIPLGEWVLKTALTERAAWQQLTSSELTVAVNLSPVQFRQPGLLTLINAQLQAHQLSAAALELEITESAMVEDPAQAASLLDAFRHRGLRIAVDDFGTGYSSLSYLKRFALNKLKIDQSFIRDLLADADDRAIVQAIISMANSLELETIAEGVETAEQQALLQQLGCQAIQGYHYGKPMQATAAREMISRELGREP</sequence>
<dbReference type="EC" id="3.1.4.52" evidence="3"/>
<dbReference type="GO" id="GO:0007165">
    <property type="term" value="P:signal transduction"/>
    <property type="evidence" value="ECO:0007669"/>
    <property type="project" value="UniProtKB-ARBA"/>
</dbReference>
<dbReference type="GO" id="GO:0016020">
    <property type="term" value="C:membrane"/>
    <property type="evidence" value="ECO:0007669"/>
    <property type="project" value="UniProtKB-SubCell"/>
</dbReference>
<dbReference type="InterPro" id="IPR001610">
    <property type="entry name" value="PAC"/>
</dbReference>
<accession>I8U679</accession>
<dbReference type="PROSITE" id="PS50887">
    <property type="entry name" value="GGDEF"/>
    <property type="match status" value="1"/>
</dbReference>
<evidence type="ECO:0000256" key="3">
    <source>
        <dbReference type="ARBA" id="ARBA00012282"/>
    </source>
</evidence>
<dbReference type="InterPro" id="IPR042240">
    <property type="entry name" value="CHASE_sf"/>
</dbReference>
<dbReference type="Gene3D" id="3.30.70.270">
    <property type="match status" value="1"/>
</dbReference>
<dbReference type="InterPro" id="IPR013655">
    <property type="entry name" value="PAS_fold_3"/>
</dbReference>
<dbReference type="PROSITE" id="PS50839">
    <property type="entry name" value="CHASE"/>
    <property type="match status" value="1"/>
</dbReference>
<evidence type="ECO:0000256" key="1">
    <source>
        <dbReference type="ARBA" id="ARBA00001946"/>
    </source>
</evidence>
<dbReference type="InterPro" id="IPR001633">
    <property type="entry name" value="EAL_dom"/>
</dbReference>
<evidence type="ECO:0000256" key="5">
    <source>
        <dbReference type="ARBA" id="ARBA00022692"/>
    </source>
</evidence>
<evidence type="ECO:0000256" key="4">
    <source>
        <dbReference type="ARBA" id="ARBA00022636"/>
    </source>
</evidence>
<dbReference type="PANTHER" id="PTHR44757">
    <property type="entry name" value="DIGUANYLATE CYCLASE DGCP"/>
    <property type="match status" value="1"/>
</dbReference>
<dbReference type="SMART" id="SM00086">
    <property type="entry name" value="PAC"/>
    <property type="match status" value="2"/>
</dbReference>
<dbReference type="Pfam" id="PF00563">
    <property type="entry name" value="EAL"/>
    <property type="match status" value="1"/>
</dbReference>
<dbReference type="CDD" id="cd01948">
    <property type="entry name" value="EAL"/>
    <property type="match status" value="1"/>
</dbReference>
<evidence type="ECO:0000259" key="13">
    <source>
        <dbReference type="PROSITE" id="PS50887"/>
    </source>
</evidence>
<dbReference type="SUPFAM" id="SSF55073">
    <property type="entry name" value="Nucleotide cyclase"/>
    <property type="match status" value="1"/>
</dbReference>
<evidence type="ECO:0000259" key="11">
    <source>
        <dbReference type="PROSITE" id="PS50839"/>
    </source>
</evidence>
<dbReference type="STRING" id="1195246.AGRI_15931"/>
<evidence type="ECO:0000256" key="6">
    <source>
        <dbReference type="ARBA" id="ARBA00022989"/>
    </source>
</evidence>
<dbReference type="InterPro" id="IPR035919">
    <property type="entry name" value="EAL_sf"/>
</dbReference>
<evidence type="ECO:0000259" key="12">
    <source>
        <dbReference type="PROSITE" id="PS50883"/>
    </source>
</evidence>
<keyword evidence="4" id="KW-0973">c-di-GMP</keyword>
<comment type="caution">
    <text evidence="14">The sequence shown here is derived from an EMBL/GenBank/DDBJ whole genome shotgun (WGS) entry which is preliminary data.</text>
</comment>
<dbReference type="Gene3D" id="3.30.450.20">
    <property type="entry name" value="PAS domain"/>
    <property type="match status" value="2"/>
</dbReference>
<feature type="domain" description="CHASE" evidence="11">
    <location>
        <begin position="92"/>
        <end position="183"/>
    </location>
</feature>
<dbReference type="Proteomes" id="UP000035062">
    <property type="component" value="Unassembled WGS sequence"/>
</dbReference>
<name>I8U679_9ALTE</name>
<dbReference type="InterPro" id="IPR035965">
    <property type="entry name" value="PAS-like_dom_sf"/>
</dbReference>
<dbReference type="PROSITE" id="PS50883">
    <property type="entry name" value="EAL"/>
    <property type="match status" value="1"/>
</dbReference>
<dbReference type="InterPro" id="IPR000014">
    <property type="entry name" value="PAS"/>
</dbReference>
<dbReference type="SUPFAM" id="SSF141868">
    <property type="entry name" value="EAL domain-like"/>
    <property type="match status" value="1"/>
</dbReference>
<dbReference type="PROSITE" id="PS50113">
    <property type="entry name" value="PAC"/>
    <property type="match status" value="1"/>
</dbReference>
<dbReference type="InterPro" id="IPR000700">
    <property type="entry name" value="PAS-assoc_C"/>
</dbReference>
<dbReference type="GO" id="GO:0071111">
    <property type="term" value="F:cyclic-guanylate-specific phosphodiesterase activity"/>
    <property type="evidence" value="ECO:0007669"/>
    <property type="project" value="UniProtKB-EC"/>
</dbReference>
<dbReference type="NCBIfam" id="TIGR00229">
    <property type="entry name" value="sensory_box"/>
    <property type="match status" value="2"/>
</dbReference>
<keyword evidence="7" id="KW-0472">Membrane</keyword>
<dbReference type="SMART" id="SM00052">
    <property type="entry name" value="EAL"/>
    <property type="match status" value="1"/>
</dbReference>
<dbReference type="SMART" id="SM00267">
    <property type="entry name" value="GGDEF"/>
    <property type="match status" value="1"/>
</dbReference>
<evidence type="ECO:0000256" key="7">
    <source>
        <dbReference type="ARBA" id="ARBA00023136"/>
    </source>
</evidence>
<comment type="subcellular location">
    <subcellularLocation>
        <location evidence="2">Membrane</location>
    </subcellularLocation>
</comment>
<keyword evidence="6" id="KW-1133">Transmembrane helix</keyword>
<gene>
    <name evidence="14" type="ORF">AGRI_15931</name>
</gene>
<dbReference type="PATRIC" id="fig|1195246.3.peg.3161"/>
<dbReference type="Pfam" id="PF08447">
    <property type="entry name" value="PAS_3"/>
    <property type="match status" value="1"/>
</dbReference>
<feature type="domain" description="EAL" evidence="12">
    <location>
        <begin position="715"/>
        <end position="969"/>
    </location>
</feature>
<evidence type="ECO:0000259" key="10">
    <source>
        <dbReference type="PROSITE" id="PS50113"/>
    </source>
</evidence>
<dbReference type="GO" id="GO:0071732">
    <property type="term" value="P:cellular response to nitric oxide"/>
    <property type="evidence" value="ECO:0007669"/>
    <property type="project" value="UniProtKB-ARBA"/>
</dbReference>
<dbReference type="EMBL" id="AKKU01000028">
    <property type="protein sequence ID" value="EIW87523.1"/>
    <property type="molecule type" value="Genomic_DNA"/>
</dbReference>
<dbReference type="InterPro" id="IPR052155">
    <property type="entry name" value="Biofilm_reg_signaling"/>
</dbReference>
<evidence type="ECO:0000313" key="14">
    <source>
        <dbReference type="EMBL" id="EIW87523.1"/>
    </source>
</evidence>
<dbReference type="PROSITE" id="PS50112">
    <property type="entry name" value="PAS"/>
    <property type="match status" value="1"/>
</dbReference>
<dbReference type="NCBIfam" id="TIGR00254">
    <property type="entry name" value="GGDEF"/>
    <property type="match status" value="1"/>
</dbReference>
<reference evidence="14 15" key="1">
    <citation type="journal article" date="2012" name="J. Bacteriol.">
        <title>Genome Sequence of Pectin-Degrading Alishewanella agri, Isolated from Landfill Soil.</title>
        <authorList>
            <person name="Kim J."/>
            <person name="Jung J."/>
            <person name="Sung J.S."/>
            <person name="Chun J."/>
            <person name="Park W."/>
        </authorList>
    </citation>
    <scope>NUCLEOTIDE SEQUENCE [LARGE SCALE GENOMIC DNA]</scope>
    <source>
        <strain evidence="14 15">BL06</strain>
    </source>
</reference>
<feature type="domain" description="GGDEF" evidence="13">
    <location>
        <begin position="574"/>
        <end position="706"/>
    </location>
</feature>
<dbReference type="SMART" id="SM01079">
    <property type="entry name" value="CHASE"/>
    <property type="match status" value="1"/>
</dbReference>
<feature type="domain" description="PAS" evidence="9">
    <location>
        <begin position="417"/>
        <end position="462"/>
    </location>
</feature>
<dbReference type="AlphaFoldDB" id="I8U679"/>
<protein>
    <recommendedName>
        <fullName evidence="3">cyclic-guanylate-specific phosphodiesterase</fullName>
        <ecNumber evidence="3">3.1.4.52</ecNumber>
    </recommendedName>
</protein>
<feature type="domain" description="PAC" evidence="10">
    <location>
        <begin position="369"/>
        <end position="420"/>
    </location>
</feature>
<dbReference type="SMART" id="SM00091">
    <property type="entry name" value="PAS"/>
    <property type="match status" value="2"/>
</dbReference>
<dbReference type="PANTHER" id="PTHR44757:SF2">
    <property type="entry name" value="BIOFILM ARCHITECTURE MAINTENANCE PROTEIN MBAA"/>
    <property type="match status" value="1"/>
</dbReference>
<dbReference type="CDD" id="cd01949">
    <property type="entry name" value="GGDEF"/>
    <property type="match status" value="1"/>
</dbReference>
<dbReference type="eggNOG" id="COG5001">
    <property type="taxonomic scope" value="Bacteria"/>
</dbReference>
<dbReference type="Pfam" id="PF00990">
    <property type="entry name" value="GGDEF"/>
    <property type="match status" value="1"/>
</dbReference>
<dbReference type="InterPro" id="IPR043128">
    <property type="entry name" value="Rev_trsase/Diguanyl_cyclase"/>
</dbReference>
<dbReference type="Pfam" id="PF13426">
    <property type="entry name" value="PAS_9"/>
    <property type="match status" value="1"/>
</dbReference>
<dbReference type="Pfam" id="PF03924">
    <property type="entry name" value="CHASE"/>
    <property type="match status" value="1"/>
</dbReference>
<keyword evidence="5" id="KW-0812">Transmembrane</keyword>
<dbReference type="Gene3D" id="3.30.450.350">
    <property type="entry name" value="CHASE domain"/>
    <property type="match status" value="1"/>
</dbReference>
<dbReference type="FunFam" id="3.20.20.450:FF:000001">
    <property type="entry name" value="Cyclic di-GMP phosphodiesterase yahA"/>
    <property type="match status" value="1"/>
</dbReference>
<dbReference type="InterPro" id="IPR006189">
    <property type="entry name" value="CHASE_dom"/>
</dbReference>
<organism evidence="14 15">
    <name type="scientific">Alishewanella agri BL06</name>
    <dbReference type="NCBI Taxonomy" id="1195246"/>
    <lineage>
        <taxon>Bacteria</taxon>
        <taxon>Pseudomonadati</taxon>
        <taxon>Pseudomonadota</taxon>
        <taxon>Gammaproteobacteria</taxon>
        <taxon>Alteromonadales</taxon>
        <taxon>Alteromonadaceae</taxon>
        <taxon>Alishewanella</taxon>
    </lineage>
</organism>
<comment type="cofactor">
    <cofactor evidence="1">
        <name>Mg(2+)</name>
        <dbReference type="ChEBI" id="CHEBI:18420"/>
    </cofactor>
</comment>